<dbReference type="EMBL" id="LKAM01000004">
    <property type="protein sequence ID" value="KUM49026.1"/>
    <property type="molecule type" value="Genomic_DNA"/>
</dbReference>
<sequence>MDQSKSLSEVVGIKIKVVGIRLGLMRELCIGYLGSMSKSRIR</sequence>
<dbReference type="AlphaFoldDB" id="A0A124GNJ7"/>
<accession>A0A124GNJ7</accession>
<geneLocation type="mitochondrion" evidence="1"/>
<keyword evidence="1" id="KW-0496">Mitochondrion</keyword>
<protein>
    <submittedName>
        <fullName evidence="1">Uncharacterized protein</fullName>
    </submittedName>
</protein>
<comment type="caution">
    <text evidence="1">The sequence shown here is derived from an EMBL/GenBank/DDBJ whole genome shotgun (WGS) entry which is preliminary data.</text>
</comment>
<proteinExistence type="predicted"/>
<name>A0A124GNJ7_PICGL</name>
<evidence type="ECO:0000313" key="1">
    <source>
        <dbReference type="EMBL" id="KUM49026.1"/>
    </source>
</evidence>
<gene>
    <name evidence="1" type="ORF">ABT39_MTgene4363</name>
</gene>
<reference evidence="1" key="1">
    <citation type="journal article" date="2015" name="Genome Biol. Evol.">
        <title>Organellar Genomes of White Spruce (Picea glauca): Assembly and Annotation.</title>
        <authorList>
            <person name="Jackman S.D."/>
            <person name="Warren R.L."/>
            <person name="Gibb E.A."/>
            <person name="Vandervalk B.P."/>
            <person name="Mohamadi H."/>
            <person name="Chu J."/>
            <person name="Raymond A."/>
            <person name="Pleasance S."/>
            <person name="Coope R."/>
            <person name="Wildung M.R."/>
            <person name="Ritland C.E."/>
            <person name="Bousquet J."/>
            <person name="Jones S.J."/>
            <person name="Bohlmann J."/>
            <person name="Birol I."/>
        </authorList>
    </citation>
    <scope>NUCLEOTIDE SEQUENCE [LARGE SCALE GENOMIC DNA]</scope>
    <source>
        <tissue evidence="1">Flushing bud</tissue>
    </source>
</reference>
<organism evidence="1">
    <name type="scientific">Picea glauca</name>
    <name type="common">White spruce</name>
    <name type="synonym">Pinus glauca</name>
    <dbReference type="NCBI Taxonomy" id="3330"/>
    <lineage>
        <taxon>Eukaryota</taxon>
        <taxon>Viridiplantae</taxon>
        <taxon>Streptophyta</taxon>
        <taxon>Embryophyta</taxon>
        <taxon>Tracheophyta</taxon>
        <taxon>Spermatophyta</taxon>
        <taxon>Pinopsida</taxon>
        <taxon>Pinidae</taxon>
        <taxon>Conifers I</taxon>
        <taxon>Pinales</taxon>
        <taxon>Pinaceae</taxon>
        <taxon>Picea</taxon>
    </lineage>
</organism>